<sequence length="325" mass="37288">MPDCQSAPALAWQKTIPQLSFDSEVVLNPMLALSALHLHTHSPADFSMTVALRRYLDRTLVNHRRALSKGEGLSEQLWLSAILLCHVYWLLSRQSQPYEAYELPFQAFKMLEGINVIFAQKEKFLGRLGYNSFKYESLPQVVSEDKLSISSRVQLQSIEEDITHLMDSFDVATKAEDVQNIYIEARDSVLYHYRAFYSGISAKILRRLITVMPVRCQLGYRSLLESHDPLAMALLARVLVLLRGLGYAWWINGGGEYEVVERDFDAPAPKAKLDGSIDEDVEEETEWEMGEETNELTSKLLYDYPKVLFLIQIQPQYLQIPDYMP</sequence>
<dbReference type="Pfam" id="PF11951">
    <property type="entry name" value="Fungal_trans_2"/>
    <property type="match status" value="1"/>
</dbReference>
<dbReference type="AlphaFoldDB" id="W9C9K7"/>
<dbReference type="STRING" id="1432307.W9C9K7"/>
<organism evidence="1 2">
    <name type="scientific">Sclerotinia borealis (strain F-4128)</name>
    <dbReference type="NCBI Taxonomy" id="1432307"/>
    <lineage>
        <taxon>Eukaryota</taxon>
        <taxon>Fungi</taxon>
        <taxon>Dikarya</taxon>
        <taxon>Ascomycota</taxon>
        <taxon>Pezizomycotina</taxon>
        <taxon>Leotiomycetes</taxon>
        <taxon>Helotiales</taxon>
        <taxon>Sclerotiniaceae</taxon>
        <taxon>Sclerotinia</taxon>
    </lineage>
</organism>
<dbReference type="PANTHER" id="PTHR47657">
    <property type="entry name" value="STEROL REGULATORY ELEMENT-BINDING PROTEIN ECM22"/>
    <property type="match status" value="1"/>
</dbReference>
<dbReference type="EMBL" id="AYSA01000482">
    <property type="protein sequence ID" value="ESZ91549.1"/>
    <property type="molecule type" value="Genomic_DNA"/>
</dbReference>
<proteinExistence type="predicted"/>
<dbReference type="Proteomes" id="UP000019487">
    <property type="component" value="Unassembled WGS sequence"/>
</dbReference>
<dbReference type="GO" id="GO:0000981">
    <property type="term" value="F:DNA-binding transcription factor activity, RNA polymerase II-specific"/>
    <property type="evidence" value="ECO:0007669"/>
    <property type="project" value="TreeGrafter"/>
</dbReference>
<accession>W9C9K7</accession>
<gene>
    <name evidence="1" type="ORF">SBOR_8050</name>
</gene>
<protein>
    <submittedName>
        <fullName evidence="1">Uncharacterized protein</fullName>
    </submittedName>
</protein>
<dbReference type="HOGENOM" id="CLU_024934_6_1_1"/>
<dbReference type="OrthoDB" id="3546279at2759"/>
<evidence type="ECO:0000313" key="1">
    <source>
        <dbReference type="EMBL" id="ESZ91549.1"/>
    </source>
</evidence>
<name>W9C9K7_SCLBF</name>
<dbReference type="InterPro" id="IPR052400">
    <property type="entry name" value="Zn2-C6_fungal_TF"/>
</dbReference>
<evidence type="ECO:0000313" key="2">
    <source>
        <dbReference type="Proteomes" id="UP000019487"/>
    </source>
</evidence>
<dbReference type="InterPro" id="IPR021858">
    <property type="entry name" value="Fun_TF"/>
</dbReference>
<reference evidence="1 2" key="1">
    <citation type="journal article" date="2014" name="Genome Announc.">
        <title>Draft genome sequence of Sclerotinia borealis, a psychrophilic plant pathogenic fungus.</title>
        <authorList>
            <person name="Mardanov A.V."/>
            <person name="Beletsky A.V."/>
            <person name="Kadnikov V.V."/>
            <person name="Ignatov A.N."/>
            <person name="Ravin N.V."/>
        </authorList>
    </citation>
    <scope>NUCLEOTIDE SEQUENCE [LARGE SCALE GENOMIC DNA]</scope>
    <source>
        <strain evidence="2">F-4157</strain>
    </source>
</reference>
<dbReference type="PANTHER" id="PTHR47657:SF14">
    <property type="entry name" value="ZN(2)-C6 FUNGAL-TYPE DOMAIN-CONTAINING PROTEIN"/>
    <property type="match status" value="1"/>
</dbReference>
<keyword evidence="2" id="KW-1185">Reference proteome</keyword>
<comment type="caution">
    <text evidence="1">The sequence shown here is derived from an EMBL/GenBank/DDBJ whole genome shotgun (WGS) entry which is preliminary data.</text>
</comment>